<dbReference type="AlphaFoldDB" id="A0A6P5N956"/>
<gene>
    <name evidence="3" type="primary">LOC110278707</name>
</gene>
<dbReference type="Pfam" id="PF13966">
    <property type="entry name" value="zf-RVT"/>
    <property type="match status" value="1"/>
</dbReference>
<dbReference type="Proteomes" id="UP000515211">
    <property type="component" value="Chromosome 3"/>
</dbReference>
<evidence type="ECO:0000313" key="3">
    <source>
        <dbReference type="RefSeq" id="XP_020992601.1"/>
    </source>
</evidence>
<feature type="domain" description="Reverse transcriptase zinc-binding" evidence="1">
    <location>
        <begin position="229"/>
        <end position="285"/>
    </location>
</feature>
<protein>
    <submittedName>
        <fullName evidence="3">Ribonuclease H protein At1g65750</fullName>
    </submittedName>
</protein>
<reference evidence="2" key="1">
    <citation type="journal article" date="2016" name="Nat. Genet.">
        <title>The genome sequences of Arachis duranensis and Arachis ipaensis, the diploid ancestors of cultivated peanut.</title>
        <authorList>
            <person name="Bertioli D.J."/>
            <person name="Cannon S.B."/>
            <person name="Froenicke L."/>
            <person name="Huang G."/>
            <person name="Farmer A.D."/>
            <person name="Cannon E.K."/>
            <person name="Liu X."/>
            <person name="Gao D."/>
            <person name="Clevenger J."/>
            <person name="Dash S."/>
            <person name="Ren L."/>
            <person name="Moretzsohn M.C."/>
            <person name="Shirasawa K."/>
            <person name="Huang W."/>
            <person name="Vidigal B."/>
            <person name="Abernathy B."/>
            <person name="Chu Y."/>
            <person name="Niederhuth C.E."/>
            <person name="Umale P."/>
            <person name="Araujo A.C."/>
            <person name="Kozik A."/>
            <person name="Kim K.D."/>
            <person name="Burow M.D."/>
            <person name="Varshney R.K."/>
            <person name="Wang X."/>
            <person name="Zhang X."/>
            <person name="Barkley N."/>
            <person name="Guimaraes P.M."/>
            <person name="Isobe S."/>
            <person name="Guo B."/>
            <person name="Liao B."/>
            <person name="Stalker H.T."/>
            <person name="Schmitz R.J."/>
            <person name="Scheffler B.E."/>
            <person name="Leal-Bertioli S.C."/>
            <person name="Xun X."/>
            <person name="Jackson S.A."/>
            <person name="Michelmore R."/>
            <person name="Ozias-Akins P."/>
        </authorList>
    </citation>
    <scope>NUCLEOTIDE SEQUENCE [LARGE SCALE GENOMIC DNA]</scope>
    <source>
        <strain evidence="2">cv. V14167</strain>
    </source>
</reference>
<dbReference type="KEGG" id="adu:110278707"/>
<dbReference type="InterPro" id="IPR026960">
    <property type="entry name" value="RVT-Znf"/>
</dbReference>
<dbReference type="PANTHER" id="PTHR33116">
    <property type="entry name" value="REVERSE TRANSCRIPTASE ZINC-BINDING DOMAIN-CONTAINING PROTEIN-RELATED-RELATED"/>
    <property type="match status" value="1"/>
</dbReference>
<keyword evidence="2" id="KW-1185">Reference proteome</keyword>
<proteinExistence type="predicted"/>
<name>A0A6P5N956_ARADU</name>
<evidence type="ECO:0000313" key="2">
    <source>
        <dbReference type="Proteomes" id="UP000515211"/>
    </source>
</evidence>
<reference evidence="3" key="2">
    <citation type="submission" date="2025-08" db="UniProtKB">
        <authorList>
            <consortium name="RefSeq"/>
        </authorList>
    </citation>
    <scope>IDENTIFICATION</scope>
    <source>
        <tissue evidence="3">Whole plant</tissue>
    </source>
</reference>
<sequence>MEMLACFISHRVSQGLWNPVAVSTNGPRLSHLMFADDLLLFCKASKAQVIEVMHCLDLFSRASGLKFLWKGQVTGKGLLLVRWEVAITPKRAGGFGIRDTTCANMALLGKLAWDCLNNSDKLWVQVLKHKYLRNQFGMNENSRNSLSATWKNIVSAYEHLKEGLHWNIGDVHKSVWYDEWTPFGKLCNLVPYVHISESDFIVADLWKGVSWEVDSLTTPIPHEIKQFFCDKFKFTMWLGLHDALPTETFQFKRHLASSDMCKRCNKAQETMEHCLRDCERSKAIWHMLDPSILDSTAGTALEE</sequence>
<dbReference type="RefSeq" id="XP_020992601.1">
    <property type="nucleotide sequence ID" value="XM_021136942.1"/>
</dbReference>
<evidence type="ECO:0000259" key="1">
    <source>
        <dbReference type="Pfam" id="PF13966"/>
    </source>
</evidence>
<dbReference type="GeneID" id="110278707"/>
<organism evidence="2 3">
    <name type="scientific">Arachis duranensis</name>
    <name type="common">Wild peanut</name>
    <dbReference type="NCBI Taxonomy" id="130453"/>
    <lineage>
        <taxon>Eukaryota</taxon>
        <taxon>Viridiplantae</taxon>
        <taxon>Streptophyta</taxon>
        <taxon>Embryophyta</taxon>
        <taxon>Tracheophyta</taxon>
        <taxon>Spermatophyta</taxon>
        <taxon>Magnoliopsida</taxon>
        <taxon>eudicotyledons</taxon>
        <taxon>Gunneridae</taxon>
        <taxon>Pentapetalae</taxon>
        <taxon>rosids</taxon>
        <taxon>fabids</taxon>
        <taxon>Fabales</taxon>
        <taxon>Fabaceae</taxon>
        <taxon>Papilionoideae</taxon>
        <taxon>50 kb inversion clade</taxon>
        <taxon>dalbergioids sensu lato</taxon>
        <taxon>Dalbergieae</taxon>
        <taxon>Pterocarpus clade</taxon>
        <taxon>Arachis</taxon>
    </lineage>
</organism>
<dbReference type="PANTHER" id="PTHR33116:SF84">
    <property type="entry name" value="RNA-DIRECTED DNA POLYMERASE"/>
    <property type="match status" value="1"/>
</dbReference>
<accession>A0A6P5N956</accession>